<evidence type="ECO:0000313" key="3">
    <source>
        <dbReference type="Proteomes" id="UP000184287"/>
    </source>
</evidence>
<protein>
    <submittedName>
        <fullName evidence="2">Uncharacterized membrane protein</fullName>
    </submittedName>
</protein>
<evidence type="ECO:0000313" key="2">
    <source>
        <dbReference type="EMBL" id="SHF84128.1"/>
    </source>
</evidence>
<dbReference type="EMBL" id="FQUQ01000003">
    <property type="protein sequence ID" value="SHF84128.1"/>
    <property type="molecule type" value="Genomic_DNA"/>
</dbReference>
<accession>A0A1M5EY54</accession>
<gene>
    <name evidence="2" type="ORF">SAMN04488522_103852</name>
</gene>
<sequence>MEKMIQALFNSEVEAFKGLQALQQLNLNKDVSVGETYVLTRDLDGHVNIRSAKSESEGSGVISGGLIGGLVGLLAGPLGFIVGLAGGMIAGSAGETLKAEGVSDYLDRVSANIPNGKSVLIAHVWENWEIPVDTALLPLSTDLKRFSLDEQVFAPAQTELDKLNADLKAAEIRLAEVDEQLKPEWEATVKDLKARRETLEGKLKIHTEHQEQQYQVWVDEHPSDHEAHDTERREYLENRIKEQKARLDQLKKNR</sequence>
<dbReference type="RefSeq" id="WP_073232568.1">
    <property type="nucleotide sequence ID" value="NZ_FQUQ01000003.1"/>
</dbReference>
<dbReference type="OrthoDB" id="978939at2"/>
<organism evidence="2 3">
    <name type="scientific">Pedobacter caeni</name>
    <dbReference type="NCBI Taxonomy" id="288992"/>
    <lineage>
        <taxon>Bacteria</taxon>
        <taxon>Pseudomonadati</taxon>
        <taxon>Bacteroidota</taxon>
        <taxon>Sphingobacteriia</taxon>
        <taxon>Sphingobacteriales</taxon>
        <taxon>Sphingobacteriaceae</taxon>
        <taxon>Pedobacter</taxon>
    </lineage>
</organism>
<proteinExistence type="predicted"/>
<dbReference type="AlphaFoldDB" id="A0A1M5EY54"/>
<evidence type="ECO:0000256" key="1">
    <source>
        <dbReference type="SAM" id="Coils"/>
    </source>
</evidence>
<keyword evidence="1" id="KW-0175">Coiled coil</keyword>
<reference evidence="3" key="1">
    <citation type="submission" date="2016-11" db="EMBL/GenBank/DDBJ databases">
        <authorList>
            <person name="Varghese N."/>
            <person name="Submissions S."/>
        </authorList>
    </citation>
    <scope>NUCLEOTIDE SEQUENCE [LARGE SCALE GENOMIC DNA]</scope>
    <source>
        <strain evidence="3">DSM 16990</strain>
    </source>
</reference>
<keyword evidence="3" id="KW-1185">Reference proteome</keyword>
<name>A0A1M5EY54_9SPHI</name>
<feature type="coiled-coil region" evidence="1">
    <location>
        <begin position="160"/>
        <end position="209"/>
    </location>
</feature>
<dbReference type="Proteomes" id="UP000184287">
    <property type="component" value="Unassembled WGS sequence"/>
</dbReference>